<feature type="transmembrane region" description="Helical" evidence="2">
    <location>
        <begin position="264"/>
        <end position="284"/>
    </location>
</feature>
<dbReference type="CDD" id="cd05379">
    <property type="entry name" value="CAP_bacterial"/>
    <property type="match status" value="1"/>
</dbReference>
<dbReference type="PANTHER" id="PTHR31157:SF1">
    <property type="entry name" value="SCP DOMAIN-CONTAINING PROTEIN"/>
    <property type="match status" value="1"/>
</dbReference>
<dbReference type="Pfam" id="PF00188">
    <property type="entry name" value="CAP"/>
    <property type="match status" value="1"/>
</dbReference>
<keyword evidence="2" id="KW-0812">Transmembrane</keyword>
<dbReference type="Gene3D" id="3.40.33.10">
    <property type="entry name" value="CAP"/>
    <property type="match status" value="1"/>
</dbReference>
<keyword evidence="2" id="KW-0472">Membrane</keyword>
<evidence type="ECO:0000313" key="5">
    <source>
        <dbReference type="Proteomes" id="UP000178577"/>
    </source>
</evidence>
<dbReference type="InterPro" id="IPR035940">
    <property type="entry name" value="CAP_sf"/>
</dbReference>
<comment type="caution">
    <text evidence="4">The sequence shown here is derived from an EMBL/GenBank/DDBJ whole genome shotgun (WGS) entry which is preliminary data.</text>
</comment>
<dbReference type="AlphaFoldDB" id="A0A1F5GAA9"/>
<name>A0A1F5GAA9_9BACT</name>
<sequence>MHHHKLSKHFVPYHHEGKQHRAHAISLLALFGYLQILIIFTAGLYLIKLKAPEILGQATYTAAQIINLTNSKRAQNGLGPLSQNAFLDNAASLKAQNMFGEDYWAHNSPSGKTPWSFITSAGYRYLFAGENLARDFNDASSVVDAWMNSPSHRSNLLDANFKEIGVAVSDGKLTGREGTLVVQMFGSAVSQVPTQPFAQSSPSPAPAQSPTTTPKAVAKASPAPFAAGQAPSPTPEPLIAVAQEIAPTTEATVLASRRFSIAKIASLVLVGLIFTLFLVEAVVTIKRSDLQLRREVIAHLMLLGFVLIAVWYAVSGAIL</sequence>
<organism evidence="4 5">
    <name type="scientific">Candidatus Curtissbacteria bacterium RIFCSPHIGHO2_01_FULL_40_12</name>
    <dbReference type="NCBI Taxonomy" id="1797710"/>
    <lineage>
        <taxon>Bacteria</taxon>
        <taxon>Candidatus Curtissiibacteriota</taxon>
    </lineage>
</organism>
<feature type="compositionally biased region" description="Low complexity" evidence="1">
    <location>
        <begin position="194"/>
        <end position="231"/>
    </location>
</feature>
<evidence type="ECO:0000256" key="2">
    <source>
        <dbReference type="SAM" id="Phobius"/>
    </source>
</evidence>
<feature type="domain" description="SCP" evidence="3">
    <location>
        <begin position="67"/>
        <end position="184"/>
    </location>
</feature>
<keyword evidence="2" id="KW-1133">Transmembrane helix</keyword>
<dbReference type="EMBL" id="MFAY01000026">
    <property type="protein sequence ID" value="OGD88822.1"/>
    <property type="molecule type" value="Genomic_DNA"/>
</dbReference>
<feature type="transmembrane region" description="Helical" evidence="2">
    <location>
        <begin position="296"/>
        <end position="314"/>
    </location>
</feature>
<dbReference type="Proteomes" id="UP000178577">
    <property type="component" value="Unassembled WGS sequence"/>
</dbReference>
<evidence type="ECO:0000313" key="4">
    <source>
        <dbReference type="EMBL" id="OGD88822.1"/>
    </source>
</evidence>
<feature type="transmembrane region" description="Helical" evidence="2">
    <location>
        <begin position="24"/>
        <end position="47"/>
    </location>
</feature>
<proteinExistence type="predicted"/>
<reference evidence="4 5" key="1">
    <citation type="journal article" date="2016" name="Nat. Commun.">
        <title>Thousands of microbial genomes shed light on interconnected biogeochemical processes in an aquifer system.</title>
        <authorList>
            <person name="Anantharaman K."/>
            <person name="Brown C.T."/>
            <person name="Hug L.A."/>
            <person name="Sharon I."/>
            <person name="Castelle C.J."/>
            <person name="Probst A.J."/>
            <person name="Thomas B.C."/>
            <person name="Singh A."/>
            <person name="Wilkins M.J."/>
            <person name="Karaoz U."/>
            <person name="Brodie E.L."/>
            <person name="Williams K.H."/>
            <person name="Hubbard S.S."/>
            <person name="Banfield J.F."/>
        </authorList>
    </citation>
    <scope>NUCLEOTIDE SEQUENCE [LARGE SCALE GENOMIC DNA]</scope>
</reference>
<gene>
    <name evidence="4" type="ORF">A2693_02150</name>
</gene>
<feature type="region of interest" description="Disordered" evidence="1">
    <location>
        <begin position="194"/>
        <end position="232"/>
    </location>
</feature>
<evidence type="ECO:0000259" key="3">
    <source>
        <dbReference type="Pfam" id="PF00188"/>
    </source>
</evidence>
<accession>A0A1F5GAA9</accession>
<dbReference type="PANTHER" id="PTHR31157">
    <property type="entry name" value="SCP DOMAIN-CONTAINING PROTEIN"/>
    <property type="match status" value="1"/>
</dbReference>
<dbReference type="SUPFAM" id="SSF55797">
    <property type="entry name" value="PR-1-like"/>
    <property type="match status" value="1"/>
</dbReference>
<dbReference type="InterPro" id="IPR014044">
    <property type="entry name" value="CAP_dom"/>
</dbReference>
<protein>
    <recommendedName>
        <fullName evidence="3">SCP domain-containing protein</fullName>
    </recommendedName>
</protein>
<evidence type="ECO:0000256" key="1">
    <source>
        <dbReference type="SAM" id="MobiDB-lite"/>
    </source>
</evidence>